<evidence type="ECO:0000313" key="2">
    <source>
        <dbReference type="EMBL" id="RMB62006.1"/>
    </source>
</evidence>
<proteinExistence type="predicted"/>
<dbReference type="AlphaFoldDB" id="A0A3M0GXB0"/>
<dbReference type="Proteomes" id="UP000275256">
    <property type="component" value="Unassembled WGS sequence"/>
</dbReference>
<protein>
    <submittedName>
        <fullName evidence="2">Uncharacterized protein</fullName>
    </submittedName>
</protein>
<gene>
    <name evidence="2" type="ORF">EAX62_05310</name>
</gene>
<dbReference type="EMBL" id="REFW01000001">
    <property type="protein sequence ID" value="RMB62006.1"/>
    <property type="molecule type" value="Genomic_DNA"/>
</dbReference>
<accession>A0A3M0GXB0</accession>
<feature type="signal peptide" evidence="1">
    <location>
        <begin position="1"/>
        <end position="36"/>
    </location>
</feature>
<organism evidence="2 3">
    <name type="scientific">Tessaracoccus antarcticus</name>
    <dbReference type="NCBI Taxonomy" id="2479848"/>
    <lineage>
        <taxon>Bacteria</taxon>
        <taxon>Bacillati</taxon>
        <taxon>Actinomycetota</taxon>
        <taxon>Actinomycetes</taxon>
        <taxon>Propionibacteriales</taxon>
        <taxon>Propionibacteriaceae</taxon>
        <taxon>Tessaracoccus</taxon>
    </lineage>
</organism>
<reference evidence="2 3" key="1">
    <citation type="submission" date="2018-10" db="EMBL/GenBank/DDBJ databases">
        <title>Tessaracoccus antarcticuss sp. nov., isolated from sediment.</title>
        <authorList>
            <person name="Zhou L.Y."/>
            <person name="Du Z.J."/>
        </authorList>
    </citation>
    <scope>NUCLEOTIDE SEQUENCE [LARGE SCALE GENOMIC DNA]</scope>
    <source>
        <strain evidence="2 3">JDX10</strain>
    </source>
</reference>
<feature type="chain" id="PRO_5018247880" evidence="1">
    <location>
        <begin position="37"/>
        <end position="390"/>
    </location>
</feature>
<name>A0A3M0GXB0_9ACTN</name>
<evidence type="ECO:0000256" key="1">
    <source>
        <dbReference type="SAM" id="SignalP"/>
    </source>
</evidence>
<dbReference type="OrthoDB" id="3722468at2"/>
<keyword evidence="3" id="KW-1185">Reference proteome</keyword>
<sequence length="390" mass="42731">MHREQKTLSRITRWAGTALLAAAMVAAPIMVAPAHAESVEPDVYTTPGGHVTNGRYWNTSCEKYASNVVRCRTDIWAFTAQLINGTYQRVEGWVFNNLTYLPSPRANWATNNLGKNAEWTSAEGRKWRTECDTPATGRGGCRSYIWVKQIRHEPIIGGHGQATGYIFTPFEGWVFNNITRFSSSASPAVSSVPPHVLVQATLGWEGFGPLKIGAEYVPLKDMGYMSTVKGANDCGSFSETQLLSQRGVKINAGMTYRSSPIIEVHLKTPSSATVDGARVGMTIAQVKAIYGARYKVDMVRNYSADPDGPLFGVDLEVGRVVQDGKDVPFPRELLFTVHEDSTKAITDADKVNRIIMRVINVRGPAPTDQIYTLCNPGDKWEPNGDPGSGD</sequence>
<comment type="caution">
    <text evidence="2">The sequence shown here is derived from an EMBL/GenBank/DDBJ whole genome shotgun (WGS) entry which is preliminary data.</text>
</comment>
<evidence type="ECO:0000313" key="3">
    <source>
        <dbReference type="Proteomes" id="UP000275256"/>
    </source>
</evidence>
<dbReference type="RefSeq" id="WP_121900554.1">
    <property type="nucleotide sequence ID" value="NZ_REFW01000001.1"/>
</dbReference>
<keyword evidence="1" id="KW-0732">Signal</keyword>